<dbReference type="PRINTS" id="PR00368">
    <property type="entry name" value="FADPNR"/>
</dbReference>
<dbReference type="GO" id="GO:0016491">
    <property type="term" value="F:oxidoreductase activity"/>
    <property type="evidence" value="ECO:0007669"/>
    <property type="project" value="UniProtKB-KW"/>
</dbReference>
<dbReference type="InterPro" id="IPR016156">
    <property type="entry name" value="FAD/NAD-linked_Rdtase_dimer_sf"/>
</dbReference>
<evidence type="ECO:0000256" key="5">
    <source>
        <dbReference type="ARBA" id="ARBA00023002"/>
    </source>
</evidence>
<accession>A0A939BMI9</accession>
<evidence type="ECO:0000256" key="4">
    <source>
        <dbReference type="ARBA" id="ARBA00022827"/>
    </source>
</evidence>
<evidence type="ECO:0000313" key="10">
    <source>
        <dbReference type="Proteomes" id="UP000774000"/>
    </source>
</evidence>
<comment type="caution">
    <text evidence="9">The sequence shown here is derived from an EMBL/GenBank/DDBJ whole genome shotgun (WGS) entry which is preliminary data.</text>
</comment>
<dbReference type="Gene3D" id="3.50.50.60">
    <property type="entry name" value="FAD/NAD(P)-binding domain"/>
    <property type="match status" value="2"/>
</dbReference>
<dbReference type="InterPro" id="IPR050260">
    <property type="entry name" value="FAD-bd_OxRdtase"/>
</dbReference>
<evidence type="ECO:0000256" key="6">
    <source>
        <dbReference type="ARBA" id="ARBA00023284"/>
    </source>
</evidence>
<comment type="cofactor">
    <cofactor evidence="1">
        <name>FAD</name>
        <dbReference type="ChEBI" id="CHEBI:57692"/>
    </cofactor>
</comment>
<feature type="domain" description="FAD/NAD(P)-binding" evidence="8">
    <location>
        <begin position="1"/>
        <end position="296"/>
    </location>
</feature>
<dbReference type="Pfam" id="PF02852">
    <property type="entry name" value="Pyr_redox_dim"/>
    <property type="match status" value="1"/>
</dbReference>
<comment type="similarity">
    <text evidence="2">Belongs to the class-III pyridine nucleotide-disulfide oxidoreductase family.</text>
</comment>
<reference evidence="9" key="1">
    <citation type="submission" date="2021-01" db="EMBL/GenBank/DDBJ databases">
        <title>Genomic Encyclopedia of Type Strains, Phase IV (KMG-IV): sequencing the most valuable type-strain genomes for metagenomic binning, comparative biology and taxonomic classification.</title>
        <authorList>
            <person name="Goeker M."/>
        </authorList>
    </citation>
    <scope>NUCLEOTIDE SEQUENCE</scope>
    <source>
        <strain evidence="9">DSM 23230</strain>
    </source>
</reference>
<feature type="domain" description="Pyridine nucleotide-disulphide oxidoreductase dimerisation" evidence="7">
    <location>
        <begin position="331"/>
        <end position="431"/>
    </location>
</feature>
<keyword evidence="3" id="KW-0285">Flavoprotein</keyword>
<evidence type="ECO:0000259" key="7">
    <source>
        <dbReference type="Pfam" id="PF02852"/>
    </source>
</evidence>
<dbReference type="InterPro" id="IPR004099">
    <property type="entry name" value="Pyr_nucl-diS_OxRdtase_dimer"/>
</dbReference>
<evidence type="ECO:0000256" key="3">
    <source>
        <dbReference type="ARBA" id="ARBA00022630"/>
    </source>
</evidence>
<dbReference type="Proteomes" id="UP000774000">
    <property type="component" value="Unassembled WGS sequence"/>
</dbReference>
<evidence type="ECO:0000256" key="1">
    <source>
        <dbReference type="ARBA" id="ARBA00001974"/>
    </source>
</evidence>
<evidence type="ECO:0000256" key="2">
    <source>
        <dbReference type="ARBA" id="ARBA00009130"/>
    </source>
</evidence>
<name>A0A939BMI9_9FIRM</name>
<protein>
    <submittedName>
        <fullName evidence="9">NADPH-dependent 2,4-dienoyl-CoA reductase/sulfur reductase-like enzyme</fullName>
    </submittedName>
</protein>
<dbReference type="InterPro" id="IPR036188">
    <property type="entry name" value="FAD/NAD-bd_sf"/>
</dbReference>
<sequence length="449" mass="48568">MKIAVIGGVAAGTSAAARAKRKMPEAEITIFEQDTDISYSGCGLPYYISDLIEDREDVIIYTPQRFAEKKEVVVKSQHQVQEIKPQAKKIIVKDLKNDKIQEVDYDKLLISTGASPIEPPIDGSELENIFTLRNVNSADKIKDFIATNNPQQAVVIGGGYIGLEMAENLLESNIDVTVVEQAKQILTNFDEDMANIVEDHLVDKGVDVVTNDGVEKFVGEETVEKVITASGEEIETDFVLLSIGVKPNVELAQEAGIELGETGAIKVNSKLETSAPDVYAAGDCVETKHMITDEAVWIPLGSTANKQGRVAGSNLANLDDEFKGVLGTAISKVCDLGVARTGLTVKEAEDAGYQVVSSQIKTRNHAGYYPNAKILTIKLVVEEETGLILGAQVIGEEDADKKIDVLATAIYNEMKADELIELDLSYAPPFSIPKDGLMVAGIVADKKRQ</sequence>
<proteinExistence type="inferred from homology"/>
<keyword evidence="10" id="KW-1185">Reference proteome</keyword>
<dbReference type="PANTHER" id="PTHR43429">
    <property type="entry name" value="PYRIDINE NUCLEOTIDE-DISULFIDE OXIDOREDUCTASE DOMAIN-CONTAINING"/>
    <property type="match status" value="1"/>
</dbReference>
<dbReference type="AlphaFoldDB" id="A0A939BMI9"/>
<dbReference type="InterPro" id="IPR023753">
    <property type="entry name" value="FAD/NAD-binding_dom"/>
</dbReference>
<dbReference type="RefSeq" id="WP_204701416.1">
    <property type="nucleotide sequence ID" value="NZ_JAFBDQ010000006.1"/>
</dbReference>
<evidence type="ECO:0000313" key="9">
    <source>
        <dbReference type="EMBL" id="MBM7556640.1"/>
    </source>
</evidence>
<dbReference type="PRINTS" id="PR00411">
    <property type="entry name" value="PNDRDTASEI"/>
</dbReference>
<gene>
    <name evidence="9" type="ORF">JOC47_001491</name>
</gene>
<keyword evidence="4" id="KW-0274">FAD</keyword>
<dbReference type="PANTHER" id="PTHR43429:SF1">
    <property type="entry name" value="NAD(P)H SULFUR OXIDOREDUCTASE (COA-DEPENDENT)"/>
    <property type="match status" value="1"/>
</dbReference>
<dbReference type="SUPFAM" id="SSF55424">
    <property type="entry name" value="FAD/NAD-linked reductases, dimerisation (C-terminal) domain"/>
    <property type="match status" value="1"/>
</dbReference>
<keyword evidence="6" id="KW-0676">Redox-active center</keyword>
<dbReference type="Pfam" id="PF07992">
    <property type="entry name" value="Pyr_redox_2"/>
    <property type="match status" value="1"/>
</dbReference>
<organism evidence="9 10">
    <name type="scientific">Halanaerobacter jeridensis</name>
    <dbReference type="NCBI Taxonomy" id="706427"/>
    <lineage>
        <taxon>Bacteria</taxon>
        <taxon>Bacillati</taxon>
        <taxon>Bacillota</taxon>
        <taxon>Clostridia</taxon>
        <taxon>Halanaerobiales</taxon>
        <taxon>Halobacteroidaceae</taxon>
        <taxon>Halanaerobacter</taxon>
    </lineage>
</organism>
<keyword evidence="5" id="KW-0560">Oxidoreductase</keyword>
<dbReference type="SUPFAM" id="SSF51905">
    <property type="entry name" value="FAD/NAD(P)-binding domain"/>
    <property type="match status" value="1"/>
</dbReference>
<dbReference type="EMBL" id="JAFBDQ010000006">
    <property type="protein sequence ID" value="MBM7556640.1"/>
    <property type="molecule type" value="Genomic_DNA"/>
</dbReference>
<evidence type="ECO:0000259" key="8">
    <source>
        <dbReference type="Pfam" id="PF07992"/>
    </source>
</evidence>